<feature type="compositionally biased region" description="Polar residues" evidence="5">
    <location>
        <begin position="646"/>
        <end position="656"/>
    </location>
</feature>
<dbReference type="PROSITE" id="PS50145">
    <property type="entry name" value="ZF_TRAF"/>
    <property type="match status" value="1"/>
</dbReference>
<name>A0AAD8I5M0_9APIA</name>
<gene>
    <name evidence="7" type="ORF">POM88_026265</name>
</gene>
<evidence type="ECO:0000256" key="3">
    <source>
        <dbReference type="ARBA" id="ARBA00022833"/>
    </source>
</evidence>
<dbReference type="AlphaFoldDB" id="A0AAD8I5M0"/>
<dbReference type="EMBL" id="JAUIZM010000006">
    <property type="protein sequence ID" value="KAK1379521.1"/>
    <property type="molecule type" value="Genomic_DNA"/>
</dbReference>
<dbReference type="InterPro" id="IPR001293">
    <property type="entry name" value="Znf_TRAF"/>
</dbReference>
<feature type="compositionally biased region" description="Basic and acidic residues" evidence="5">
    <location>
        <begin position="628"/>
        <end position="645"/>
    </location>
</feature>
<evidence type="ECO:0000256" key="4">
    <source>
        <dbReference type="PROSITE-ProRule" id="PRU00207"/>
    </source>
</evidence>
<dbReference type="Proteomes" id="UP001237642">
    <property type="component" value="Unassembled WGS sequence"/>
</dbReference>
<dbReference type="Pfam" id="PF02176">
    <property type="entry name" value="zf-TRAF"/>
    <property type="match status" value="1"/>
</dbReference>
<dbReference type="PANTHER" id="PTHR10131">
    <property type="entry name" value="TNF RECEPTOR ASSOCIATED FACTOR"/>
    <property type="match status" value="1"/>
</dbReference>
<protein>
    <submittedName>
        <fullName evidence="7">TRAF-type domain-containing protein</fullName>
    </submittedName>
</protein>
<feature type="compositionally biased region" description="Basic and acidic residues" evidence="5">
    <location>
        <begin position="567"/>
        <end position="590"/>
    </location>
</feature>
<feature type="domain" description="TRAF-type" evidence="6">
    <location>
        <begin position="216"/>
        <end position="272"/>
    </location>
</feature>
<feature type="compositionally biased region" description="Basic and acidic residues" evidence="5">
    <location>
        <begin position="504"/>
        <end position="529"/>
    </location>
</feature>
<keyword evidence="3 4" id="KW-0862">Zinc</keyword>
<evidence type="ECO:0000256" key="2">
    <source>
        <dbReference type="ARBA" id="ARBA00022771"/>
    </source>
</evidence>
<evidence type="ECO:0000313" key="7">
    <source>
        <dbReference type="EMBL" id="KAK1379521.1"/>
    </source>
</evidence>
<feature type="compositionally biased region" description="Basic and acidic residues" evidence="5">
    <location>
        <begin position="537"/>
        <end position="553"/>
    </location>
</feature>
<feature type="compositionally biased region" description="Basic and acidic residues" evidence="5">
    <location>
        <begin position="351"/>
        <end position="369"/>
    </location>
</feature>
<keyword evidence="8" id="KW-1185">Reference proteome</keyword>
<feature type="compositionally biased region" description="Polar residues" evidence="5">
    <location>
        <begin position="430"/>
        <end position="440"/>
    </location>
</feature>
<dbReference type="SUPFAM" id="SSF49599">
    <property type="entry name" value="TRAF domain-like"/>
    <property type="match status" value="1"/>
</dbReference>
<dbReference type="Gene3D" id="3.30.40.10">
    <property type="entry name" value="Zinc/RING finger domain, C3HC4 (zinc finger)"/>
    <property type="match status" value="1"/>
</dbReference>
<evidence type="ECO:0000313" key="8">
    <source>
        <dbReference type="Proteomes" id="UP001237642"/>
    </source>
</evidence>
<feature type="compositionally biased region" description="Basic and acidic residues" evidence="5">
    <location>
        <begin position="598"/>
        <end position="621"/>
    </location>
</feature>
<feature type="zinc finger region" description="TRAF-type" evidence="4">
    <location>
        <begin position="216"/>
        <end position="272"/>
    </location>
</feature>
<sequence length="656" mass="72914">MEPPPTDGGIERDKLEEVKEGGPMHHCNLFDAEVTNRIAEAFLPGLASACVDNTTGGLFKTPGSVAVGMRKEMVDLLIQRSETFVAEAVVLEGEAETEVPEHPFDIVSDFIDDFASSKRNFFSSVSAWVLSDRREEKIDDFVQEMEMTGFWMIGRRETVAQTVLKNVDFKDTFHCNKKFNSEDDLAAHLPQCRFRTVHCPNEGCDDQFSAGNSEIHDAVCPFKMLPCEQNCSQILMRREMDRHCITVCPKKNINCPFSSVGCESTIPRSMLEQHKEENVHAHVLGILQSIHKEAATENLKHRVKQLEELSSPEQLAKAQNVRSLTTLIKNLEEKLGPINVMPKSTSSEEIPSQKEKSADAPEEKEEHMESSNTKEVPTQPPPENKAIDSPMEYKESSQSPVSSKELSVSPDKSESRVVSFAKTEELIDSPTKNRTMQSPAKEQHLAESPATNASIRESPAKEEHPVESSAVAEDVSDPPAEIEEHKESSDKKSLAGNDLSGSPAKKEELVDSPTKDRTSDTLAKEEHPVESSTVAKDLSDPPTKIEEHKELSEKPSLSGNDLSTGQAEKEEVIDSSTKDRTSSAKEEHPVEPSTVVKDLSDPPAKTEEHKEPSEEHRKDDEGTYSSTKEQEQDESHVRKESKMEEQNTSPVQTAQH</sequence>
<organism evidence="7 8">
    <name type="scientific">Heracleum sosnowskyi</name>
    <dbReference type="NCBI Taxonomy" id="360622"/>
    <lineage>
        <taxon>Eukaryota</taxon>
        <taxon>Viridiplantae</taxon>
        <taxon>Streptophyta</taxon>
        <taxon>Embryophyta</taxon>
        <taxon>Tracheophyta</taxon>
        <taxon>Spermatophyta</taxon>
        <taxon>Magnoliopsida</taxon>
        <taxon>eudicotyledons</taxon>
        <taxon>Gunneridae</taxon>
        <taxon>Pentapetalae</taxon>
        <taxon>asterids</taxon>
        <taxon>campanulids</taxon>
        <taxon>Apiales</taxon>
        <taxon>Apiaceae</taxon>
        <taxon>Apioideae</taxon>
        <taxon>apioid superclade</taxon>
        <taxon>Tordylieae</taxon>
        <taxon>Tordyliinae</taxon>
        <taxon>Heracleum</taxon>
    </lineage>
</organism>
<reference evidence="7" key="1">
    <citation type="submission" date="2023-02" db="EMBL/GenBank/DDBJ databases">
        <title>Genome of toxic invasive species Heracleum sosnowskyi carries increased number of genes despite the absence of recent whole-genome duplications.</title>
        <authorList>
            <person name="Schelkunov M."/>
            <person name="Shtratnikova V."/>
            <person name="Makarenko M."/>
            <person name="Klepikova A."/>
            <person name="Omelchenko D."/>
            <person name="Novikova G."/>
            <person name="Obukhova E."/>
            <person name="Bogdanov V."/>
            <person name="Penin A."/>
            <person name="Logacheva M."/>
        </authorList>
    </citation>
    <scope>NUCLEOTIDE SEQUENCE</scope>
    <source>
        <strain evidence="7">Hsosn_3</strain>
        <tissue evidence="7">Leaf</tissue>
    </source>
</reference>
<comment type="caution">
    <text evidence="7">The sequence shown here is derived from an EMBL/GenBank/DDBJ whole genome shotgun (WGS) entry which is preliminary data.</text>
</comment>
<keyword evidence="1 4" id="KW-0479">Metal-binding</keyword>
<evidence type="ECO:0000259" key="6">
    <source>
        <dbReference type="PROSITE" id="PS50145"/>
    </source>
</evidence>
<feature type="region of interest" description="Disordered" evidence="5">
    <location>
        <begin position="338"/>
        <end position="656"/>
    </location>
</feature>
<evidence type="ECO:0000256" key="1">
    <source>
        <dbReference type="ARBA" id="ARBA00022723"/>
    </source>
</evidence>
<dbReference type="PANTHER" id="PTHR10131:SF161">
    <property type="entry name" value="F26K24.24 PROTEIN"/>
    <property type="match status" value="1"/>
</dbReference>
<reference evidence="7" key="2">
    <citation type="submission" date="2023-05" db="EMBL/GenBank/DDBJ databases">
        <authorList>
            <person name="Schelkunov M.I."/>
        </authorList>
    </citation>
    <scope>NUCLEOTIDE SEQUENCE</scope>
    <source>
        <strain evidence="7">Hsosn_3</strain>
        <tissue evidence="7">Leaf</tissue>
    </source>
</reference>
<accession>A0AAD8I5M0</accession>
<feature type="compositionally biased region" description="Basic and acidic residues" evidence="5">
    <location>
        <begin position="482"/>
        <end position="493"/>
    </location>
</feature>
<dbReference type="InterPro" id="IPR013083">
    <property type="entry name" value="Znf_RING/FYVE/PHD"/>
</dbReference>
<evidence type="ECO:0000256" key="5">
    <source>
        <dbReference type="SAM" id="MobiDB-lite"/>
    </source>
</evidence>
<dbReference type="GO" id="GO:0008270">
    <property type="term" value="F:zinc ion binding"/>
    <property type="evidence" value="ECO:0007669"/>
    <property type="project" value="UniProtKB-KW"/>
</dbReference>
<proteinExistence type="predicted"/>
<feature type="compositionally biased region" description="Polar residues" evidence="5">
    <location>
        <begin position="396"/>
        <end position="406"/>
    </location>
</feature>
<feature type="compositionally biased region" description="Polar residues" evidence="5">
    <location>
        <begin position="555"/>
        <end position="566"/>
    </location>
</feature>
<keyword evidence="2 4" id="KW-0863">Zinc-finger</keyword>